<sequence>MRAAIDDIECWYWQHQLLVSSNLCNVLVQGNFLNLGPSFADSKGNGQDSICSQLLLAPTPLILGSIKLLDHEIVNGSLLSRVLANQCRANNLVHILNSLKNTFAHVV</sequence>
<organism evidence="1">
    <name type="scientific">Opuntia streptacantha</name>
    <name type="common">Prickly pear cactus</name>
    <name type="synonym">Opuntia cardona</name>
    <dbReference type="NCBI Taxonomy" id="393608"/>
    <lineage>
        <taxon>Eukaryota</taxon>
        <taxon>Viridiplantae</taxon>
        <taxon>Streptophyta</taxon>
        <taxon>Embryophyta</taxon>
        <taxon>Tracheophyta</taxon>
        <taxon>Spermatophyta</taxon>
        <taxon>Magnoliopsida</taxon>
        <taxon>eudicotyledons</taxon>
        <taxon>Gunneridae</taxon>
        <taxon>Pentapetalae</taxon>
        <taxon>Caryophyllales</taxon>
        <taxon>Cactineae</taxon>
        <taxon>Cactaceae</taxon>
        <taxon>Opuntioideae</taxon>
        <taxon>Opuntia</taxon>
    </lineage>
</organism>
<dbReference type="AlphaFoldDB" id="A0A7C8Z9P9"/>
<proteinExistence type="predicted"/>
<dbReference type="AntiFam" id="ANF00127">
    <property type="entry name" value="Shadow ORF (opposite eno)"/>
</dbReference>
<dbReference type="EMBL" id="GISG01107402">
    <property type="protein sequence ID" value="MBA4637912.1"/>
    <property type="molecule type" value="Transcribed_RNA"/>
</dbReference>
<accession>A0A7C8Z9P9</accession>
<evidence type="ECO:0000313" key="1">
    <source>
        <dbReference type="EMBL" id="MBA4637912.1"/>
    </source>
</evidence>
<name>A0A7C8Z9P9_OPUST</name>
<reference evidence="1" key="2">
    <citation type="submission" date="2020-07" db="EMBL/GenBank/DDBJ databases">
        <authorList>
            <person name="Vera ALvarez R."/>
            <person name="Arias-Moreno D.M."/>
            <person name="Jimenez-Jacinto V."/>
            <person name="Jimenez-Bremont J.F."/>
            <person name="Swaminathan K."/>
            <person name="Moose S.P."/>
            <person name="Guerrero-Gonzalez M.L."/>
            <person name="Marino-Ramirez L."/>
            <person name="Landsman D."/>
            <person name="Rodriguez-Kessler M."/>
            <person name="Delgado-Sanchez P."/>
        </authorList>
    </citation>
    <scope>NUCLEOTIDE SEQUENCE</scope>
    <source>
        <tissue evidence="1">Cladode</tissue>
    </source>
</reference>
<reference evidence="1" key="1">
    <citation type="journal article" date="2013" name="J. Plant Res.">
        <title>Effect of fungi and light on seed germination of three Opuntia species from semiarid lands of central Mexico.</title>
        <authorList>
            <person name="Delgado-Sanchez P."/>
            <person name="Jimenez-Bremont J.F."/>
            <person name="Guerrero-Gonzalez Mde L."/>
            <person name="Flores J."/>
        </authorList>
    </citation>
    <scope>NUCLEOTIDE SEQUENCE</scope>
    <source>
        <tissue evidence="1">Cladode</tissue>
    </source>
</reference>
<protein>
    <submittedName>
        <fullName evidence="1">Uncharacterized protein</fullName>
    </submittedName>
</protein>